<sequence>MNYRCGKEPFSVINGELNEMNKKTNQLPPDSVDIIAPNDILSQVLGPDKYKRVHMLGGGIHAINVWGEHPNRTDVENMQNQLTGQGKKIEELETLVMSMRNNSFPRDSESLSMGSNPSNGVRVHASVSILSLLDNSKIVAKIRIVSTDPTSRVGGQALGKSWCEKYGYNCLFWLCSLLFGFGYCNTFFINVKDY</sequence>
<evidence type="ECO:0000313" key="2">
    <source>
        <dbReference type="Proteomes" id="UP001060085"/>
    </source>
</evidence>
<comment type="caution">
    <text evidence="1">The sequence shown here is derived from an EMBL/GenBank/DDBJ whole genome shotgun (WGS) entry which is preliminary data.</text>
</comment>
<proteinExistence type="predicted"/>
<protein>
    <submittedName>
        <fullName evidence="1">Uncharacterized protein</fullName>
    </submittedName>
</protein>
<gene>
    <name evidence="1" type="ORF">M9H77_04122</name>
</gene>
<name>A0ACC0CD67_CATRO</name>
<accession>A0ACC0CD67</accession>
<keyword evidence="2" id="KW-1185">Reference proteome</keyword>
<dbReference type="Proteomes" id="UP001060085">
    <property type="component" value="Linkage Group LG01"/>
</dbReference>
<evidence type="ECO:0000313" key="1">
    <source>
        <dbReference type="EMBL" id="KAI5682894.1"/>
    </source>
</evidence>
<dbReference type="EMBL" id="CM044701">
    <property type="protein sequence ID" value="KAI5682894.1"/>
    <property type="molecule type" value="Genomic_DNA"/>
</dbReference>
<organism evidence="1 2">
    <name type="scientific">Catharanthus roseus</name>
    <name type="common">Madagascar periwinkle</name>
    <name type="synonym">Vinca rosea</name>
    <dbReference type="NCBI Taxonomy" id="4058"/>
    <lineage>
        <taxon>Eukaryota</taxon>
        <taxon>Viridiplantae</taxon>
        <taxon>Streptophyta</taxon>
        <taxon>Embryophyta</taxon>
        <taxon>Tracheophyta</taxon>
        <taxon>Spermatophyta</taxon>
        <taxon>Magnoliopsida</taxon>
        <taxon>eudicotyledons</taxon>
        <taxon>Gunneridae</taxon>
        <taxon>Pentapetalae</taxon>
        <taxon>asterids</taxon>
        <taxon>lamiids</taxon>
        <taxon>Gentianales</taxon>
        <taxon>Apocynaceae</taxon>
        <taxon>Rauvolfioideae</taxon>
        <taxon>Vinceae</taxon>
        <taxon>Catharanthinae</taxon>
        <taxon>Catharanthus</taxon>
    </lineage>
</organism>
<reference evidence="2" key="1">
    <citation type="journal article" date="2023" name="Nat. Plants">
        <title>Single-cell RNA sequencing provides a high-resolution roadmap for understanding the multicellular compartmentation of specialized metabolism.</title>
        <authorList>
            <person name="Sun S."/>
            <person name="Shen X."/>
            <person name="Li Y."/>
            <person name="Li Y."/>
            <person name="Wang S."/>
            <person name="Li R."/>
            <person name="Zhang H."/>
            <person name="Shen G."/>
            <person name="Guo B."/>
            <person name="Wei J."/>
            <person name="Xu J."/>
            <person name="St-Pierre B."/>
            <person name="Chen S."/>
            <person name="Sun C."/>
        </authorList>
    </citation>
    <scope>NUCLEOTIDE SEQUENCE [LARGE SCALE GENOMIC DNA]</scope>
</reference>